<dbReference type="Proteomes" id="UP001596267">
    <property type="component" value="Unassembled WGS sequence"/>
</dbReference>
<keyword evidence="3" id="KW-0328">Glycosyltransferase</keyword>
<sequence>MRILHVCEYVRGGISTYINEVLKFQVSADQVSSVHVLMSDYNSDNLPIDGVHFHYYHYKRKLSKVLPAIIEVHQAITKLKPDIVHIHSSFAGLFVRVWFFFKMKRPKIVYCAHGWSFMMEISQIKKYIYGWLERLLARKTDIIVNISNKEFIGSQLYKIPKQKSIVIPNGIEDRLFKGEDLSLNLDQTKINLLFVGRFDRQKGIDLLFDYFKNSPLENVNLYAIGQNVLDPALMEIPNNVTTLGWVDHQIIDSYYEKFDAIIIPSRWEGFGLVAIEAMKNKKPIIASNRGDLPELVTDGVNGYLFDLNHLEQLTKILTTVSKRDLETLGEQGYAIYKEKYTSDKLNRRIVEVYEQLINRNDQTNRSHSATDQ</sequence>
<dbReference type="Gene3D" id="3.40.50.2000">
    <property type="entry name" value="Glycogen Phosphorylase B"/>
    <property type="match status" value="2"/>
</dbReference>
<evidence type="ECO:0000259" key="2">
    <source>
        <dbReference type="Pfam" id="PF13439"/>
    </source>
</evidence>
<dbReference type="EC" id="2.4.-.-" evidence="3"/>
<comment type="caution">
    <text evidence="3">The sequence shown here is derived from an EMBL/GenBank/DDBJ whole genome shotgun (WGS) entry which is preliminary data.</text>
</comment>
<dbReference type="EMBL" id="JBHSTQ010000007">
    <property type="protein sequence ID" value="MFC6386582.1"/>
    <property type="molecule type" value="Genomic_DNA"/>
</dbReference>
<dbReference type="RefSeq" id="WP_253077022.1">
    <property type="nucleotide sequence ID" value="NZ_JAMXWN010000014.1"/>
</dbReference>
<dbReference type="InterPro" id="IPR050194">
    <property type="entry name" value="Glycosyltransferase_grp1"/>
</dbReference>
<gene>
    <name evidence="3" type="ORF">ACFP7A_08205</name>
</gene>
<feature type="domain" description="Glycosyltransferase subfamily 4-like N-terminal" evidence="2">
    <location>
        <begin position="12"/>
        <end position="172"/>
    </location>
</feature>
<dbReference type="PANTHER" id="PTHR45947:SF3">
    <property type="entry name" value="SULFOQUINOVOSYL TRANSFERASE SQD2"/>
    <property type="match status" value="1"/>
</dbReference>
<evidence type="ECO:0000313" key="3">
    <source>
        <dbReference type="EMBL" id="MFC6386582.1"/>
    </source>
</evidence>
<feature type="domain" description="Glycosyl transferase family 1" evidence="1">
    <location>
        <begin position="183"/>
        <end position="324"/>
    </location>
</feature>
<protein>
    <submittedName>
        <fullName evidence="3">Glycosyltransferase</fullName>
        <ecNumber evidence="3">2.4.-.-</ecNumber>
    </submittedName>
</protein>
<evidence type="ECO:0000259" key="1">
    <source>
        <dbReference type="Pfam" id="PF00534"/>
    </source>
</evidence>
<evidence type="ECO:0000313" key="4">
    <source>
        <dbReference type="Proteomes" id="UP001596267"/>
    </source>
</evidence>
<proteinExistence type="predicted"/>
<dbReference type="Pfam" id="PF13439">
    <property type="entry name" value="Glyco_transf_4"/>
    <property type="match status" value="1"/>
</dbReference>
<dbReference type="PANTHER" id="PTHR45947">
    <property type="entry name" value="SULFOQUINOVOSYL TRANSFERASE SQD2"/>
    <property type="match status" value="1"/>
</dbReference>
<reference evidence="4" key="1">
    <citation type="journal article" date="2019" name="Int. J. Syst. Evol. Microbiol.">
        <title>The Global Catalogue of Microorganisms (GCM) 10K type strain sequencing project: providing services to taxonomists for standard genome sequencing and annotation.</title>
        <authorList>
            <consortium name="The Broad Institute Genomics Platform"/>
            <consortium name="The Broad Institute Genome Sequencing Center for Infectious Disease"/>
            <person name="Wu L."/>
            <person name="Ma J."/>
        </authorList>
    </citation>
    <scope>NUCLEOTIDE SEQUENCE [LARGE SCALE GENOMIC DNA]</scope>
    <source>
        <strain evidence="4">CCUG 42001</strain>
    </source>
</reference>
<dbReference type="Pfam" id="PF00534">
    <property type="entry name" value="Glycos_transf_1"/>
    <property type="match status" value="1"/>
</dbReference>
<dbReference type="InterPro" id="IPR028098">
    <property type="entry name" value="Glyco_trans_4-like_N"/>
</dbReference>
<dbReference type="GO" id="GO:0016757">
    <property type="term" value="F:glycosyltransferase activity"/>
    <property type="evidence" value="ECO:0007669"/>
    <property type="project" value="UniProtKB-KW"/>
</dbReference>
<name>A0ABW1WGD4_9BACL</name>
<keyword evidence="4" id="KW-1185">Reference proteome</keyword>
<dbReference type="SUPFAM" id="SSF53756">
    <property type="entry name" value="UDP-Glycosyltransferase/glycogen phosphorylase"/>
    <property type="match status" value="1"/>
</dbReference>
<organism evidence="3 4">
    <name type="scientific">Sporolactobacillus kofuensis</name>
    <dbReference type="NCBI Taxonomy" id="269672"/>
    <lineage>
        <taxon>Bacteria</taxon>
        <taxon>Bacillati</taxon>
        <taxon>Bacillota</taxon>
        <taxon>Bacilli</taxon>
        <taxon>Bacillales</taxon>
        <taxon>Sporolactobacillaceae</taxon>
        <taxon>Sporolactobacillus</taxon>
    </lineage>
</organism>
<dbReference type="InterPro" id="IPR001296">
    <property type="entry name" value="Glyco_trans_1"/>
</dbReference>
<keyword evidence="3" id="KW-0808">Transferase</keyword>
<accession>A0ABW1WGD4</accession>